<organism evidence="10 11">
    <name type="scientific">Candidatus Iainarchaeum sp</name>
    <dbReference type="NCBI Taxonomy" id="3101447"/>
    <lineage>
        <taxon>Archaea</taxon>
        <taxon>Candidatus Iainarchaeota</taxon>
        <taxon>Candidatus Iainarchaeia</taxon>
        <taxon>Candidatus Iainarchaeales</taxon>
        <taxon>Candidatus Iainarchaeaceae</taxon>
        <taxon>Candidatus Iainarchaeum</taxon>
    </lineage>
</organism>
<dbReference type="PANTHER" id="PTHR32024">
    <property type="entry name" value="TRK SYSTEM POTASSIUM UPTAKE PROTEIN TRKG-RELATED"/>
    <property type="match status" value="1"/>
</dbReference>
<dbReference type="AlphaFoldDB" id="A0A497JH54"/>
<keyword evidence="5 9" id="KW-0812">Transmembrane</keyword>
<keyword evidence="4" id="KW-1003">Cell membrane</keyword>
<evidence type="ECO:0000256" key="1">
    <source>
        <dbReference type="ARBA" id="ARBA00004651"/>
    </source>
</evidence>
<dbReference type="PANTHER" id="PTHR32024:SF2">
    <property type="entry name" value="TRK SYSTEM POTASSIUM UPTAKE PROTEIN TRKG-RELATED"/>
    <property type="match status" value="1"/>
</dbReference>
<proteinExistence type="inferred from homology"/>
<keyword evidence="8 9" id="KW-0472">Membrane</keyword>
<accession>A0A497JH54</accession>
<keyword evidence="3" id="KW-0813">Transport</keyword>
<sequence>LYTLFIIIGVFVLTFNGEDISNSLFEVVSAQGNAGLSTGITKPGMNPISELMLIINMFVGRLEIIPIFSIVGFVLHFRKRKR</sequence>
<keyword evidence="7" id="KW-0406">Ion transport</keyword>
<dbReference type="Proteomes" id="UP000277633">
    <property type="component" value="Unassembled WGS sequence"/>
</dbReference>
<evidence type="ECO:0000256" key="8">
    <source>
        <dbReference type="ARBA" id="ARBA00023136"/>
    </source>
</evidence>
<dbReference type="GO" id="GO:0008324">
    <property type="term" value="F:monoatomic cation transmembrane transporter activity"/>
    <property type="evidence" value="ECO:0007669"/>
    <property type="project" value="InterPro"/>
</dbReference>
<keyword evidence="6 9" id="KW-1133">Transmembrane helix</keyword>
<evidence type="ECO:0000256" key="7">
    <source>
        <dbReference type="ARBA" id="ARBA00023065"/>
    </source>
</evidence>
<comment type="caution">
    <text evidence="10">The sequence shown here is derived from an EMBL/GenBank/DDBJ whole genome shotgun (WGS) entry which is preliminary data.</text>
</comment>
<evidence type="ECO:0000256" key="4">
    <source>
        <dbReference type="ARBA" id="ARBA00022475"/>
    </source>
</evidence>
<evidence type="ECO:0000313" key="11">
    <source>
        <dbReference type="Proteomes" id="UP000277633"/>
    </source>
</evidence>
<evidence type="ECO:0000256" key="5">
    <source>
        <dbReference type="ARBA" id="ARBA00022692"/>
    </source>
</evidence>
<feature type="non-terminal residue" evidence="10">
    <location>
        <position position="1"/>
    </location>
</feature>
<comment type="subcellular location">
    <subcellularLocation>
        <location evidence="1">Cell membrane</location>
        <topology evidence="1">Multi-pass membrane protein</topology>
    </subcellularLocation>
</comment>
<feature type="transmembrane region" description="Helical" evidence="9">
    <location>
        <begin position="51"/>
        <end position="75"/>
    </location>
</feature>
<dbReference type="GO" id="GO:0030001">
    <property type="term" value="P:metal ion transport"/>
    <property type="evidence" value="ECO:0007669"/>
    <property type="project" value="UniProtKB-ARBA"/>
</dbReference>
<dbReference type="Pfam" id="PF02386">
    <property type="entry name" value="TrkH"/>
    <property type="match status" value="1"/>
</dbReference>
<evidence type="ECO:0000256" key="2">
    <source>
        <dbReference type="ARBA" id="ARBA00009137"/>
    </source>
</evidence>
<gene>
    <name evidence="10" type="ORF">DRO07_01110</name>
</gene>
<comment type="similarity">
    <text evidence="2">Belongs to the TrkH potassium transport family.</text>
</comment>
<protein>
    <recommendedName>
        <fullName evidence="12">TrkH family potassium uptake protein</fullName>
    </recommendedName>
</protein>
<evidence type="ECO:0000256" key="6">
    <source>
        <dbReference type="ARBA" id="ARBA00022989"/>
    </source>
</evidence>
<evidence type="ECO:0000313" key="10">
    <source>
        <dbReference type="EMBL" id="RLG70067.1"/>
    </source>
</evidence>
<dbReference type="InterPro" id="IPR003445">
    <property type="entry name" value="Cat_transpt"/>
</dbReference>
<reference evidence="10 11" key="1">
    <citation type="submission" date="2018-06" db="EMBL/GenBank/DDBJ databases">
        <title>Extensive metabolic versatility and redundancy in microbially diverse, dynamic hydrothermal sediments.</title>
        <authorList>
            <person name="Dombrowski N."/>
            <person name="Teske A."/>
            <person name="Baker B.J."/>
        </authorList>
    </citation>
    <scope>NUCLEOTIDE SEQUENCE [LARGE SCALE GENOMIC DNA]</scope>
    <source>
        <strain evidence="10">B9_G13</strain>
    </source>
</reference>
<name>A0A497JH54_9ARCH</name>
<dbReference type="GO" id="GO:0005886">
    <property type="term" value="C:plasma membrane"/>
    <property type="evidence" value="ECO:0007669"/>
    <property type="project" value="UniProtKB-SubCell"/>
</dbReference>
<evidence type="ECO:0000256" key="3">
    <source>
        <dbReference type="ARBA" id="ARBA00022448"/>
    </source>
</evidence>
<dbReference type="EMBL" id="QMWO01000025">
    <property type="protein sequence ID" value="RLG70067.1"/>
    <property type="molecule type" value="Genomic_DNA"/>
</dbReference>
<evidence type="ECO:0000256" key="9">
    <source>
        <dbReference type="SAM" id="Phobius"/>
    </source>
</evidence>
<evidence type="ECO:0008006" key="12">
    <source>
        <dbReference type="Google" id="ProtNLM"/>
    </source>
</evidence>